<evidence type="ECO:0000256" key="3">
    <source>
        <dbReference type="ARBA" id="ARBA00022553"/>
    </source>
</evidence>
<dbReference type="STRING" id="933084.A0A067Q570"/>
<dbReference type="EMBL" id="KL197719">
    <property type="protein sequence ID" value="KDQ57741.1"/>
    <property type="molecule type" value="Genomic_DNA"/>
</dbReference>
<evidence type="ECO:0000256" key="1">
    <source>
        <dbReference type="ARBA" id="ARBA00004496"/>
    </source>
</evidence>
<sequence>MAPSATGQPSGQRRGIWEPLPLIVYGYAIHPLSLSHRDTKISNRTRLSTVTENSIDNIANKDVVALEVGDEVYAFEKYTPRGKECDGVWYRGYVVCTTRQPPVNWSHSSDPSTSKPPKVEEPQQVFIGIFPASHIHVRDELSDAEGRLAELANSMNNTDTLSGTNGGNGGHDLYPQWSRDKTPSMGNLQEEYEDGGSWRGAKSFKLVPPPDQGTSARAGIPVYPPSTRSASPTESQMLKPLPPRPSLKSGDDTASGATQPIVDEIASALREWHMLMFQYLARRDYKLFHTVREHIEALHLGRRQLLAQSLSVEETVSLRRDCVGRLVSGNLAQGLDVIVRHPTWGALVSVDVEGEIDPQSWVSACRMYAMQMSLAYLDVPPPDSGKGGTKPPTLGPSIDYTSLGPIPTSSHSGFPDVPRGKGGHSRSYGSLGPPQPKSTAAKFYHVFLDLKAFVASLCSPGETAELFFSLYNKAESKFVTEEFDVVLNHNGVLSRDPTAHIRTLFTDLVQSDVQDPIFLVCRIVRNGALKLGSNLSSGFPTERRASDSSGKETATPGQVGWATPTSNTTYPGTGRTSVSNDSSMHFRRPFGCAVLELTQLSQMASDQLEVSATREFTMPIYVPVHETVFSMLHQDIIDNNVKEFEKSPRAEMMAVSIKIFRGDAQTIAKENSSLLQGAPLTLRLGFPDVVFPEDVRNELYIKLWGGDFTPSHSNSARLSVSNFARGQMGPVTNNVQVSVQVRDQDGKTVERAIYMGSGEPPVTYFHSMVFQRNNQPTFGELIKLKLPIQGIPHWHLFFTFRHRSSRERSLHRGGSDPSDRPFAFAFLPLFPDRSFPEDGSHTLILYRADRLSQVTPEIYLSATSCLPPHQKPDQVQVPAELQRLAPPMRDTVVIRSSLCSTTFTQNSVLLNLLHWEKIKDNDLLSTVLSKFTFVGEVEIVKFLRDIFDSLFAILVSQNNQSGEMDHLVFNALVTVLGIVQDRRFSNFQPVLDIYIEKHFNCAPASSHMIHSLNRLLADPTANATASSLRAALKVWHYIFKFIVRSRELQKIRETGMGGGATAEHLEATFRREVRSHLAEVNRLMSTTSPASIIGTQTIALQHFTSILPELSKIFSIVELVTVATTFANAVASSKGKIVIWKLIMYLQLVKGFLFDNPQSRSLLVESVVIWIKPYFGRFDEYAHIHASDSESARDAARVSWLESIRLCITVVAVMLDRLQRNLIDPSVIADRNALRQEQDNLEDLLSLLPRLLDSYREFQNPASLKAIERTRSPTTTTSNFPIAFPESYPFSLLAQLPPSIRRSHGSSSPPENHSLFNPGLGEAAIVFLALILSSSKKTVLNFIESMLEIEGKENTATLLSQLFKVAVSILDNDAFPSSWLNVNILAHKVLIKLMDPVATLMEREFIPPHGSGIQFEAKLWRGCMYMLLKLLSSEQLVIEEFSPQKRRAVWRLAGDIRGEGAAILLRLWDALGWPEQTSTEDVALPPYGTYQVALNILVGHVVNLCLSHHDQLRSNAVQILYNMIISEYHLSGHFDRIENEVVNKLDSLFMSDSKGDDISRAFFIGQLRHLFDSSNVDEQLRERIANFLNSVDLFLELLLSVRALPEGEEFADDRVIATLRLMNFIRRLGRDEMYIKYVHQLVNMHLQSQNYVEAALTLKLHSDLHEWDLTSFVEPMEELSLPQQSQFHRKETLCLLILDYLGKGKAWESAIEICKELAFQHEEVTFNYGRLAEILRHRASLLEHIVSDQRYYPDYFRVAFYGNFPAAIRHKQFIYRGYEWEKFGAFCERMLNKHPGAQLLKSMGDPPVDIRFGNDQYIQCTAVVPEPDRTLPIFTNPDVPIPVRSYYEHSAINLFSCSRSMVKLGRDGLEERWVEKTYFTTEESFPTVLRRSEVIGVEVHEISPVENALQEVEQKTKELGALFKKYSALAKTTHAVSTNALSMCLNGAVDAPIGSGVAAYRQVFLSNEYATRNPDRVEQIDKLRAAIEDQVRMIDISLKLHEQLCPPEMLPFHATLEKFYRKNFHEEIQRLAMDHASETLASLNSSASSYHELQAAQYQSFSPFDDVPLSRTMSSTSTTRPSLNLSLPQIATTSPTSPVSSKVRAGKSRTEGSTPAPVTKQTPLQRHMAQLTRHGIHGVSSGLENGGSDSISAGSPHDSFVNVIGGDPNVNSMFFGSGASITTTTTHLGSASLKGRFQRFGSLNFGRREG</sequence>
<dbReference type="InterPro" id="IPR046769">
    <property type="entry name" value="DOCKER_Lobe_A"/>
</dbReference>
<dbReference type="Pfam" id="PF06920">
    <property type="entry name" value="DHR-2_Lobe_A"/>
    <property type="match status" value="1"/>
</dbReference>
<evidence type="ECO:0000259" key="7">
    <source>
        <dbReference type="PROSITE" id="PS51650"/>
    </source>
</evidence>
<feature type="compositionally biased region" description="Low complexity" evidence="6">
    <location>
        <begin position="2092"/>
        <end position="2101"/>
    </location>
</feature>
<feature type="compositionally biased region" description="Polar residues" evidence="6">
    <location>
        <begin position="226"/>
        <end position="236"/>
    </location>
</feature>
<dbReference type="InterPro" id="IPR027357">
    <property type="entry name" value="DOCKER_dom"/>
</dbReference>
<feature type="region of interest" description="Disordered" evidence="6">
    <location>
        <begin position="538"/>
        <end position="581"/>
    </location>
</feature>
<feature type="domain" description="DOCKER" evidence="8">
    <location>
        <begin position="1625"/>
        <end position="2036"/>
    </location>
</feature>
<dbReference type="HOGENOM" id="CLU_000595_3_0_1"/>
<dbReference type="GO" id="GO:0005886">
    <property type="term" value="C:plasma membrane"/>
    <property type="evidence" value="ECO:0007669"/>
    <property type="project" value="TreeGrafter"/>
</dbReference>
<name>A0A067Q570_9AGAM</name>
<dbReference type="InterPro" id="IPR006594">
    <property type="entry name" value="LisH"/>
</dbReference>
<dbReference type="InterPro" id="IPR046773">
    <property type="entry name" value="DOCKER_Lobe_C"/>
</dbReference>
<dbReference type="InterPro" id="IPR043162">
    <property type="entry name" value="DOCK_C_lobe_C"/>
</dbReference>
<evidence type="ECO:0000256" key="5">
    <source>
        <dbReference type="PROSITE-ProRule" id="PRU00983"/>
    </source>
</evidence>
<dbReference type="InterPro" id="IPR035892">
    <property type="entry name" value="C2_domain_sf"/>
</dbReference>
<reference evidence="10" key="1">
    <citation type="journal article" date="2014" name="Proc. Natl. Acad. Sci. U.S.A.">
        <title>Extensive sampling of basidiomycete genomes demonstrates inadequacy of the white-rot/brown-rot paradigm for wood decay fungi.</title>
        <authorList>
            <person name="Riley R."/>
            <person name="Salamov A.A."/>
            <person name="Brown D.W."/>
            <person name="Nagy L.G."/>
            <person name="Floudas D."/>
            <person name="Held B.W."/>
            <person name="Levasseur A."/>
            <person name="Lombard V."/>
            <person name="Morin E."/>
            <person name="Otillar R."/>
            <person name="Lindquist E.A."/>
            <person name="Sun H."/>
            <person name="LaButti K.M."/>
            <person name="Schmutz J."/>
            <person name="Jabbour D."/>
            <person name="Luo H."/>
            <person name="Baker S.E."/>
            <person name="Pisabarro A.G."/>
            <person name="Walton J.D."/>
            <person name="Blanchette R.A."/>
            <person name="Henrissat B."/>
            <person name="Martin F."/>
            <person name="Cullen D."/>
            <person name="Hibbett D.S."/>
            <person name="Grigoriev I.V."/>
        </authorList>
    </citation>
    <scope>NUCLEOTIDE SEQUENCE [LARGE SCALE GENOMIC DNA]</scope>
    <source>
        <strain evidence="10">MUCL 33604</strain>
    </source>
</reference>
<dbReference type="InterPro" id="IPR042455">
    <property type="entry name" value="DOCK_N_sub1"/>
</dbReference>
<dbReference type="CDD" id="cd08679">
    <property type="entry name" value="C2_DOCK180_related"/>
    <property type="match status" value="1"/>
</dbReference>
<dbReference type="CDD" id="cd11684">
    <property type="entry name" value="DHR2_DOCK"/>
    <property type="match status" value="1"/>
</dbReference>
<feature type="compositionally biased region" description="Polar residues" evidence="6">
    <location>
        <begin position="563"/>
        <end position="581"/>
    </location>
</feature>
<dbReference type="GO" id="GO:0005737">
    <property type="term" value="C:cytoplasm"/>
    <property type="evidence" value="ECO:0007669"/>
    <property type="project" value="UniProtKB-SubCell"/>
</dbReference>
<dbReference type="Pfam" id="PF14429">
    <property type="entry name" value="DOCK-C2"/>
    <property type="match status" value="1"/>
</dbReference>
<dbReference type="PROSITE" id="PS50896">
    <property type="entry name" value="LISH"/>
    <property type="match status" value="1"/>
</dbReference>
<dbReference type="SMART" id="SM00667">
    <property type="entry name" value="LisH"/>
    <property type="match status" value="2"/>
</dbReference>
<dbReference type="Gene3D" id="1.20.1270.350">
    <property type="entry name" value="Dedicator of cytokinesis N-terminal subdomain"/>
    <property type="match status" value="1"/>
</dbReference>
<comment type="similarity">
    <text evidence="5">Belongs to the DOCK family.</text>
</comment>
<dbReference type="InterPro" id="IPR032376">
    <property type="entry name" value="DOCK_N"/>
</dbReference>
<dbReference type="InParanoid" id="A0A067Q570"/>
<evidence type="ECO:0000259" key="8">
    <source>
        <dbReference type="PROSITE" id="PS51651"/>
    </source>
</evidence>
<dbReference type="PANTHER" id="PTHR45653:SF10">
    <property type="entry name" value="MYOBLAST CITY, ISOFORM B"/>
    <property type="match status" value="1"/>
</dbReference>
<evidence type="ECO:0000256" key="4">
    <source>
        <dbReference type="ARBA" id="ARBA00022658"/>
    </source>
</evidence>
<dbReference type="Pfam" id="PF20421">
    <property type="entry name" value="DHR-2_Lobe_C"/>
    <property type="match status" value="1"/>
</dbReference>
<feature type="region of interest" description="Disordered" evidence="6">
    <location>
        <begin position="209"/>
        <end position="256"/>
    </location>
</feature>
<feature type="compositionally biased region" description="Low complexity" evidence="6">
    <location>
        <begin position="2071"/>
        <end position="2083"/>
    </location>
</feature>
<gene>
    <name evidence="9" type="ORF">JAAARDRAFT_194025</name>
</gene>
<feature type="domain" description="C2 DOCK-type" evidence="7">
    <location>
        <begin position="696"/>
        <end position="899"/>
    </location>
</feature>
<proteinExistence type="inferred from homology"/>
<keyword evidence="4" id="KW-0344">Guanine-nucleotide releasing factor</keyword>
<feature type="region of interest" description="Disordered" evidence="6">
    <location>
        <begin position="381"/>
        <end position="434"/>
    </location>
</feature>
<dbReference type="GO" id="GO:0031267">
    <property type="term" value="F:small GTPase binding"/>
    <property type="evidence" value="ECO:0007669"/>
    <property type="project" value="TreeGrafter"/>
</dbReference>
<evidence type="ECO:0008006" key="11">
    <source>
        <dbReference type="Google" id="ProtNLM"/>
    </source>
</evidence>
<protein>
    <recommendedName>
        <fullName evidence="11">Cytoplasmic protein</fullName>
    </recommendedName>
</protein>
<evidence type="ECO:0000256" key="6">
    <source>
        <dbReference type="SAM" id="MobiDB-lite"/>
    </source>
</evidence>
<feature type="region of interest" description="Disordered" evidence="6">
    <location>
        <begin position="2071"/>
        <end position="2120"/>
    </location>
</feature>
<dbReference type="OrthoDB" id="18896at2759"/>
<dbReference type="Gene3D" id="1.20.58.740">
    <property type="match status" value="1"/>
</dbReference>
<organism evidence="9 10">
    <name type="scientific">Jaapia argillacea MUCL 33604</name>
    <dbReference type="NCBI Taxonomy" id="933084"/>
    <lineage>
        <taxon>Eukaryota</taxon>
        <taxon>Fungi</taxon>
        <taxon>Dikarya</taxon>
        <taxon>Basidiomycota</taxon>
        <taxon>Agaricomycotina</taxon>
        <taxon>Agaricomycetes</taxon>
        <taxon>Agaricomycetidae</taxon>
        <taxon>Jaapiales</taxon>
        <taxon>Jaapiaceae</taxon>
        <taxon>Jaapia</taxon>
    </lineage>
</organism>
<accession>A0A067Q570</accession>
<dbReference type="Gene3D" id="2.60.40.150">
    <property type="entry name" value="C2 domain"/>
    <property type="match status" value="1"/>
</dbReference>
<dbReference type="PROSITE" id="PS51651">
    <property type="entry name" value="DOCKER"/>
    <property type="match status" value="1"/>
</dbReference>
<keyword evidence="10" id="KW-1185">Reference proteome</keyword>
<dbReference type="Pfam" id="PF23554">
    <property type="entry name" value="TPR_DOCK"/>
    <property type="match status" value="2"/>
</dbReference>
<evidence type="ECO:0000256" key="2">
    <source>
        <dbReference type="ARBA" id="ARBA00022490"/>
    </source>
</evidence>
<feature type="compositionally biased region" description="Basic and acidic residues" evidence="6">
    <location>
        <begin position="541"/>
        <end position="550"/>
    </location>
</feature>
<evidence type="ECO:0000313" key="10">
    <source>
        <dbReference type="Proteomes" id="UP000027265"/>
    </source>
</evidence>
<dbReference type="InterPro" id="IPR026791">
    <property type="entry name" value="DOCK"/>
</dbReference>
<keyword evidence="2" id="KW-0963">Cytoplasm</keyword>
<dbReference type="InterPro" id="IPR043161">
    <property type="entry name" value="DOCK_C_lobe_A"/>
</dbReference>
<dbReference type="GO" id="GO:0005085">
    <property type="term" value="F:guanyl-nucleotide exchange factor activity"/>
    <property type="evidence" value="ECO:0007669"/>
    <property type="project" value="UniProtKB-KW"/>
</dbReference>
<keyword evidence="3" id="KW-0597">Phosphoprotein</keyword>
<dbReference type="PANTHER" id="PTHR45653">
    <property type="entry name" value="DEDICATOR OF CYTOKINESIS"/>
    <property type="match status" value="1"/>
</dbReference>
<dbReference type="Gene3D" id="1.25.40.410">
    <property type="match status" value="1"/>
</dbReference>
<comment type="subcellular location">
    <subcellularLocation>
        <location evidence="1">Cytoplasm</location>
    </subcellularLocation>
</comment>
<dbReference type="GO" id="GO:0007264">
    <property type="term" value="P:small GTPase-mediated signal transduction"/>
    <property type="evidence" value="ECO:0007669"/>
    <property type="project" value="InterPro"/>
</dbReference>
<dbReference type="PROSITE" id="PS51650">
    <property type="entry name" value="C2_DOCK"/>
    <property type="match status" value="1"/>
</dbReference>
<dbReference type="Pfam" id="PF16172">
    <property type="entry name" value="DOCK_N"/>
    <property type="match status" value="1"/>
</dbReference>
<evidence type="ECO:0000313" key="9">
    <source>
        <dbReference type="EMBL" id="KDQ57741.1"/>
    </source>
</evidence>
<dbReference type="Proteomes" id="UP000027265">
    <property type="component" value="Unassembled WGS sequence"/>
</dbReference>
<dbReference type="InterPro" id="IPR056372">
    <property type="entry name" value="TPR_DOCK"/>
</dbReference>
<dbReference type="InterPro" id="IPR027007">
    <property type="entry name" value="C2_DOCK-type_domain"/>
</dbReference>